<dbReference type="SUPFAM" id="SSF55729">
    <property type="entry name" value="Acyl-CoA N-acyltransferases (Nat)"/>
    <property type="match status" value="1"/>
</dbReference>
<proteinExistence type="predicted"/>
<feature type="domain" description="N-acetyltransferase" evidence="1">
    <location>
        <begin position="1"/>
        <end position="154"/>
    </location>
</feature>
<dbReference type="Gene3D" id="3.40.630.30">
    <property type="match status" value="1"/>
</dbReference>
<name>A0ABV2CVF2_9RHOO</name>
<keyword evidence="2" id="KW-0012">Acyltransferase</keyword>
<protein>
    <submittedName>
        <fullName evidence="2">GNAT family N-acetyltransferase</fullName>
        <ecNumber evidence="2">2.3.1.-</ecNumber>
    </submittedName>
</protein>
<dbReference type="InterPro" id="IPR000182">
    <property type="entry name" value="GNAT_dom"/>
</dbReference>
<keyword evidence="3" id="KW-1185">Reference proteome</keyword>
<evidence type="ECO:0000259" key="1">
    <source>
        <dbReference type="PROSITE" id="PS51186"/>
    </source>
</evidence>
<dbReference type="EMBL" id="JBEWLZ010000015">
    <property type="protein sequence ID" value="MET1491753.1"/>
    <property type="molecule type" value="Genomic_DNA"/>
</dbReference>
<dbReference type="PROSITE" id="PS51186">
    <property type="entry name" value="GNAT"/>
    <property type="match status" value="1"/>
</dbReference>
<keyword evidence="2" id="KW-0808">Transferase</keyword>
<dbReference type="EC" id="2.3.1.-" evidence="2"/>
<gene>
    <name evidence="2" type="ORF">ABVT11_18080</name>
</gene>
<reference evidence="2 3" key="1">
    <citation type="submission" date="2024-07" db="EMBL/GenBank/DDBJ databases">
        <title>Uliginosibacterium paludis KCTC:42655.</title>
        <authorList>
            <person name="Kim M.K."/>
        </authorList>
    </citation>
    <scope>NUCLEOTIDE SEQUENCE [LARGE SCALE GENOMIC DNA]</scope>
    <source>
        <strain evidence="2 3">KCTC 42655</strain>
    </source>
</reference>
<evidence type="ECO:0000313" key="3">
    <source>
        <dbReference type="Proteomes" id="UP001548590"/>
    </source>
</evidence>
<accession>A0ABV2CVF2</accession>
<evidence type="ECO:0000313" key="2">
    <source>
        <dbReference type="EMBL" id="MET1491753.1"/>
    </source>
</evidence>
<dbReference type="PANTHER" id="PTHR43451:SF1">
    <property type="entry name" value="ACETYLTRANSFERASE"/>
    <property type="match status" value="1"/>
</dbReference>
<dbReference type="InterPro" id="IPR016181">
    <property type="entry name" value="Acyl_CoA_acyltransferase"/>
</dbReference>
<sequence length="160" mass="17570">MQIRCFEPGDAPALFQVFHSAIHTVASADYSPAQIRAWAPDAPDPARWARRMAGIQPFIAEEAGEILGCADLQADGYIDHFFVAGRHPRRGVGRSLMQHLHQVARARGIAQMSADVSLSAEAFFRHFGLVVLERRQAWSGDIALPNARMRKPLAPESDAG</sequence>
<dbReference type="Pfam" id="PF13673">
    <property type="entry name" value="Acetyltransf_10"/>
    <property type="match status" value="1"/>
</dbReference>
<dbReference type="InterPro" id="IPR052564">
    <property type="entry name" value="N-acetyltrans/Recomb-assoc"/>
</dbReference>
<dbReference type="CDD" id="cd04301">
    <property type="entry name" value="NAT_SF"/>
    <property type="match status" value="1"/>
</dbReference>
<organism evidence="2 3">
    <name type="scientific">Uliginosibacterium paludis</name>
    <dbReference type="NCBI Taxonomy" id="1615952"/>
    <lineage>
        <taxon>Bacteria</taxon>
        <taxon>Pseudomonadati</taxon>
        <taxon>Pseudomonadota</taxon>
        <taxon>Betaproteobacteria</taxon>
        <taxon>Rhodocyclales</taxon>
        <taxon>Zoogloeaceae</taxon>
        <taxon>Uliginosibacterium</taxon>
    </lineage>
</organism>
<dbReference type="Proteomes" id="UP001548590">
    <property type="component" value="Unassembled WGS sequence"/>
</dbReference>
<dbReference type="GO" id="GO:0016746">
    <property type="term" value="F:acyltransferase activity"/>
    <property type="evidence" value="ECO:0007669"/>
    <property type="project" value="UniProtKB-KW"/>
</dbReference>
<comment type="caution">
    <text evidence="2">The sequence shown here is derived from an EMBL/GenBank/DDBJ whole genome shotgun (WGS) entry which is preliminary data.</text>
</comment>
<dbReference type="PANTHER" id="PTHR43451">
    <property type="entry name" value="ACETYLTRANSFERASE (GNAT) FAMILY PROTEIN"/>
    <property type="match status" value="1"/>
</dbReference>
<dbReference type="RefSeq" id="WP_345929828.1">
    <property type="nucleotide sequence ID" value="NZ_JBDIVF010000012.1"/>
</dbReference>